<dbReference type="InterPro" id="IPR001849">
    <property type="entry name" value="PH_domain"/>
</dbReference>
<dbReference type="InterPro" id="IPR052212">
    <property type="entry name" value="PH-like_domain"/>
</dbReference>
<evidence type="ECO:0000313" key="9">
    <source>
        <dbReference type="EMBL" id="KAB1254976.1"/>
    </source>
</evidence>
<feature type="compositionally biased region" description="Polar residues" evidence="7">
    <location>
        <begin position="1049"/>
        <end position="1058"/>
    </location>
</feature>
<evidence type="ECO:0000256" key="2">
    <source>
        <dbReference type="ARBA" id="ARBA00022553"/>
    </source>
</evidence>
<evidence type="ECO:0000256" key="3">
    <source>
        <dbReference type="ARBA" id="ARBA00023054"/>
    </source>
</evidence>
<protein>
    <recommendedName>
        <fullName evidence="4">Pleckstrin homology-like domain family B member 1</fullName>
    </recommendedName>
    <alternativeName>
        <fullName evidence="5">Protein LL5-alpha</fullName>
    </alternativeName>
</protein>
<keyword evidence="1" id="KW-0488">Methylation</keyword>
<feature type="region of interest" description="Disordered" evidence="7">
    <location>
        <begin position="1"/>
        <end position="41"/>
    </location>
</feature>
<dbReference type="SMART" id="SM00233">
    <property type="entry name" value="PH"/>
    <property type="match status" value="1"/>
</dbReference>
<evidence type="ECO:0000313" key="10">
    <source>
        <dbReference type="Proteomes" id="UP000299084"/>
    </source>
</evidence>
<dbReference type="Gene3D" id="2.60.200.20">
    <property type="match status" value="1"/>
</dbReference>
<dbReference type="GO" id="GO:0070507">
    <property type="term" value="P:regulation of microtubule cytoskeleton organization"/>
    <property type="evidence" value="ECO:0007669"/>
    <property type="project" value="TreeGrafter"/>
</dbReference>
<feature type="compositionally biased region" description="Polar residues" evidence="7">
    <location>
        <begin position="397"/>
        <end position="407"/>
    </location>
</feature>
<dbReference type="CDD" id="cd14673">
    <property type="entry name" value="PH_PHLDB1_2"/>
    <property type="match status" value="1"/>
</dbReference>
<dbReference type="Pfam" id="PF00169">
    <property type="entry name" value="PH"/>
    <property type="match status" value="1"/>
</dbReference>
<evidence type="ECO:0000256" key="7">
    <source>
        <dbReference type="SAM" id="MobiDB-lite"/>
    </source>
</evidence>
<name>A0A5N4C7Y3_CAMDR</name>
<dbReference type="FunFam" id="2.30.29.30:FF:000006">
    <property type="entry name" value="Pleckstrin homology like domain family B member 1"/>
    <property type="match status" value="1"/>
</dbReference>
<dbReference type="PANTHER" id="PTHR12156:SF23">
    <property type="entry name" value="PLECKSTRIN HOMOLOGY-LIKE DOMAIN FAMILY B MEMBER 1"/>
    <property type="match status" value="1"/>
</dbReference>
<organism evidence="9 10">
    <name type="scientific">Camelus dromedarius</name>
    <name type="common">Dromedary</name>
    <name type="synonym">Arabian camel</name>
    <dbReference type="NCBI Taxonomy" id="9838"/>
    <lineage>
        <taxon>Eukaryota</taxon>
        <taxon>Metazoa</taxon>
        <taxon>Chordata</taxon>
        <taxon>Craniata</taxon>
        <taxon>Vertebrata</taxon>
        <taxon>Euteleostomi</taxon>
        <taxon>Mammalia</taxon>
        <taxon>Eutheria</taxon>
        <taxon>Laurasiatheria</taxon>
        <taxon>Artiodactyla</taxon>
        <taxon>Tylopoda</taxon>
        <taxon>Camelidae</taxon>
        <taxon>Camelus</taxon>
    </lineage>
</organism>
<dbReference type="Proteomes" id="UP000299084">
    <property type="component" value="Unassembled WGS sequence"/>
</dbReference>
<dbReference type="CDD" id="cd22713">
    <property type="entry name" value="FHA_PHLB1"/>
    <property type="match status" value="1"/>
</dbReference>
<dbReference type="InterPro" id="IPR011993">
    <property type="entry name" value="PH-like_dom_sf"/>
</dbReference>
<dbReference type="InterPro" id="IPR037810">
    <property type="entry name" value="PHLDB1/2/3_PH"/>
</dbReference>
<comment type="caution">
    <text evidence="9">The sequence shown here is derived from an EMBL/GenBank/DDBJ whole genome shotgun (WGS) entry which is preliminary data.</text>
</comment>
<feature type="compositionally biased region" description="Low complexity" evidence="7">
    <location>
        <begin position="1011"/>
        <end position="1032"/>
    </location>
</feature>
<evidence type="ECO:0000256" key="5">
    <source>
        <dbReference type="ARBA" id="ARBA00077655"/>
    </source>
</evidence>
<feature type="compositionally biased region" description="Polar residues" evidence="7">
    <location>
        <begin position="573"/>
        <end position="585"/>
    </location>
</feature>
<feature type="coiled-coil region" evidence="6">
    <location>
        <begin position="1188"/>
        <end position="1247"/>
    </location>
</feature>
<feature type="compositionally biased region" description="Low complexity" evidence="7">
    <location>
        <begin position="490"/>
        <end position="499"/>
    </location>
</feature>
<dbReference type="SUPFAM" id="SSF49879">
    <property type="entry name" value="SMAD/FHA domain"/>
    <property type="match status" value="1"/>
</dbReference>
<dbReference type="PANTHER" id="PTHR12156">
    <property type="entry name" value="PLECKSTRIN HOMOLOGY-LIKE DOMAIN, FAMILY B, MEMBER 3"/>
    <property type="match status" value="1"/>
</dbReference>
<feature type="compositionally biased region" description="Polar residues" evidence="7">
    <location>
        <begin position="314"/>
        <end position="337"/>
    </location>
</feature>
<feature type="compositionally biased region" description="Polar residues" evidence="7">
    <location>
        <begin position="186"/>
        <end position="201"/>
    </location>
</feature>
<dbReference type="EMBL" id="JWIN03000033">
    <property type="protein sequence ID" value="KAB1254976.1"/>
    <property type="molecule type" value="Genomic_DNA"/>
</dbReference>
<feature type="compositionally biased region" description="Basic and acidic residues" evidence="7">
    <location>
        <begin position="509"/>
        <end position="519"/>
    </location>
</feature>
<sequence length="1406" mass="153105">MSPGLESLEETHKGGEVPQELRSPRTMDTLNRNQGGPGCKTQAVVQKGPLDLIETGKGLKVQTDKPHLVSLGSGRLSTAITLLPLEEGRTVIGSAARDISLQGPGLAPEHCYIENLLGTLTLYPCGNACTIDGLLVRQPTRLTQGCMLCLGQSTFLRFNHPAEAKWMKSMIPAGGRAPGPPYSPGSAESESLVNGNHTPQPATRGPSACASHSSLVSSIEKDLQEIMDSLVLEEPGAAGKKPAATSPLSPIANGGRYLLSPPTSPGAMSVGSSYENTSPAFSPLSSPASSGSCASHSPSGQEPAPSMPPLVPARSSSYHLALQPPQSRPSGARSSESPRLGRKGGHERPPSPGLRGLLTDSPAATVLAEARRATESPRPGGQLPVVAISLSDYPASSARSQPTSSIPGSPKFQPPIPAPRNKMGTLHDRPPSPFRELPGTERVLTTSPSRQLVGRTFSDGSATRTLQPPESPRLGRRGLDSMRELPPLSPSLSRRALSPMPARTTPDPKLTREVAESPRPRRWAAHGASPEDFSLTLGARGRRTRSPSPTLGESLAPRKGSFSGRLSPAYSLGSLTGASPRQSPHAQRKLSSGDLRVPVTRERKNSITEISDNEDDLLEYHRRQRQERLREQEMERLERQRLETILNLCAEYSRADGGPEAGELPSIGEAAAALALAGRRPSRGLAGATGTSGRSTEEPGGATQRLWESVERSDEENLKEECSSTESTQQEHEDAPSAKLQGEVLALEEERAQVLGRVEQLKVRVKELEQQLQESAREAEMERALLQGEREAERALLQKEQKAVDQLQEKLVTLETGIQKERDKEGRSWPRTEHLEARQALYAELQTQLDNCPESVREQLQEQLRRERLAVLDSQAGQIRSQAVQESERLAREKNASLQLLQKAELLISESSEVGLGTVALGPFPGASQAGASSVPLTPPASTQLCPKAQEVITVNCLLCCADCLSACLLSSCPQLLPAAQLKGVWQEPEIPGSISSLQVYRSKIDGEATSPLPRTRSGPLPSSSGSSSSSSQLSVATLGRSPSPKNALLTQNGTGSLPRNLAATLQDIETKRHLALQQKGQQVIEEQRRRLAELKQKAAVEAQCQWDALHGAAPFPAGPSGFPPLMHHSILHHLPASRERGEEGEHAYDTLSLESSDSMETSISTGGNSACSPDNMSSASGLDMGKIEEMEKMLKEAHAEKSRLMESREREMELRRQALEEERRRREQVERRLQSESARRQQLVEKEVKMREKQFSQARPLTRYLPIRKEDFDLKTHIESSGHGVDTCLHVVLSSKVCRGYLVKMGGKIKSWKKRWFVFDRLKRTLSYYVDKHETKLKGVIYFQAIEEVYYDHLRSAAKSPNPALTFCVKTHDRLYYMVAPSAEAMRIWMDVIVTGAEGYTQFMN</sequence>
<feature type="region of interest" description="Disordered" evidence="7">
    <location>
        <begin position="171"/>
        <end position="213"/>
    </location>
</feature>
<dbReference type="InterPro" id="IPR008984">
    <property type="entry name" value="SMAD_FHA_dom_sf"/>
</dbReference>
<evidence type="ECO:0000256" key="1">
    <source>
        <dbReference type="ARBA" id="ARBA00022481"/>
    </source>
</evidence>
<feature type="region of interest" description="Disordered" evidence="7">
    <location>
        <begin position="394"/>
        <end position="607"/>
    </location>
</feature>
<feature type="compositionally biased region" description="Polar residues" evidence="7">
    <location>
        <begin position="458"/>
        <end position="468"/>
    </location>
</feature>
<proteinExistence type="predicted"/>
<feature type="compositionally biased region" description="Basic and acidic residues" evidence="7">
    <location>
        <begin position="708"/>
        <end position="722"/>
    </location>
</feature>
<dbReference type="GO" id="GO:0045180">
    <property type="term" value="C:basal cortex"/>
    <property type="evidence" value="ECO:0007669"/>
    <property type="project" value="TreeGrafter"/>
</dbReference>
<dbReference type="Gene3D" id="2.30.29.30">
    <property type="entry name" value="Pleckstrin-homology domain (PH domain)/Phosphotyrosine-binding domain (PTB)"/>
    <property type="match status" value="1"/>
</dbReference>
<keyword evidence="3 6" id="KW-0175">Coiled coil</keyword>
<evidence type="ECO:0000256" key="6">
    <source>
        <dbReference type="SAM" id="Coils"/>
    </source>
</evidence>
<feature type="region of interest" description="Disordered" evidence="7">
    <location>
        <begin position="1159"/>
        <end position="1178"/>
    </location>
</feature>
<feature type="region of interest" description="Disordered" evidence="7">
    <location>
        <begin position="1008"/>
        <end position="1059"/>
    </location>
</feature>
<keyword evidence="10" id="KW-1185">Reference proteome</keyword>
<keyword evidence="2" id="KW-0597">Phosphoprotein</keyword>
<feature type="compositionally biased region" description="Low complexity" evidence="7">
    <location>
        <begin position="278"/>
        <end position="299"/>
    </location>
</feature>
<dbReference type="PROSITE" id="PS50003">
    <property type="entry name" value="PH_DOMAIN"/>
    <property type="match status" value="1"/>
</dbReference>
<feature type="region of interest" description="Disordered" evidence="7">
    <location>
        <begin position="236"/>
        <end position="361"/>
    </location>
</feature>
<evidence type="ECO:0000259" key="8">
    <source>
        <dbReference type="PROSITE" id="PS50003"/>
    </source>
</evidence>
<evidence type="ECO:0000256" key="4">
    <source>
        <dbReference type="ARBA" id="ARBA00069090"/>
    </source>
</evidence>
<dbReference type="InterPro" id="IPR000253">
    <property type="entry name" value="FHA_dom"/>
</dbReference>
<dbReference type="Pfam" id="PF00498">
    <property type="entry name" value="FHA"/>
    <property type="match status" value="1"/>
</dbReference>
<feature type="region of interest" description="Disordered" evidence="7">
    <location>
        <begin position="682"/>
        <end position="737"/>
    </location>
</feature>
<dbReference type="SUPFAM" id="SSF50729">
    <property type="entry name" value="PH domain-like"/>
    <property type="match status" value="1"/>
</dbReference>
<feature type="domain" description="PH" evidence="8">
    <location>
        <begin position="1296"/>
        <end position="1399"/>
    </location>
</feature>
<dbReference type="FunFam" id="2.60.200.20:FF:000004">
    <property type="entry name" value="pleckstrin homology-like domain family B member 1 isoform X1"/>
    <property type="match status" value="1"/>
</dbReference>
<reference evidence="9 10" key="1">
    <citation type="journal article" date="2019" name="Mol. Ecol. Resour.">
        <title>Improving Illumina assemblies with Hi-C and long reads: an example with the North African dromedary.</title>
        <authorList>
            <person name="Elbers J.P."/>
            <person name="Rogers M.F."/>
            <person name="Perelman P.L."/>
            <person name="Proskuryakova A.A."/>
            <person name="Serdyukova N.A."/>
            <person name="Johnson W.E."/>
            <person name="Horin P."/>
            <person name="Corander J."/>
            <person name="Murphy D."/>
            <person name="Burger P.A."/>
        </authorList>
    </citation>
    <scope>NUCLEOTIDE SEQUENCE [LARGE SCALE GENOMIC DNA]</scope>
    <source>
        <strain evidence="9">Drom800</strain>
        <tissue evidence="9">Blood</tissue>
    </source>
</reference>
<accession>A0A5N4C7Y3</accession>
<gene>
    <name evidence="9" type="ORF">Cadr_000028897</name>
</gene>